<proteinExistence type="predicted"/>
<comment type="caution">
    <text evidence="1">The sequence shown here is derived from an EMBL/GenBank/DDBJ whole genome shotgun (WGS) entry which is preliminary data.</text>
</comment>
<evidence type="ECO:0000313" key="1">
    <source>
        <dbReference type="EMBL" id="PAP75863.1"/>
    </source>
</evidence>
<dbReference type="Proteomes" id="UP000216339">
    <property type="component" value="Unassembled WGS sequence"/>
</dbReference>
<dbReference type="AlphaFoldDB" id="A0A271IXB4"/>
<evidence type="ECO:0000313" key="2">
    <source>
        <dbReference type="Proteomes" id="UP000216339"/>
    </source>
</evidence>
<dbReference type="SUPFAM" id="SSF53795">
    <property type="entry name" value="PEP carboxykinase-like"/>
    <property type="match status" value="1"/>
</dbReference>
<dbReference type="Gene3D" id="3.40.50.300">
    <property type="entry name" value="P-loop containing nucleotide triphosphate hydrolases"/>
    <property type="match status" value="1"/>
</dbReference>
<gene>
    <name evidence="1" type="ORF">BSZ37_05105</name>
</gene>
<name>A0A271IXB4_9BACT</name>
<reference evidence="1 2" key="1">
    <citation type="submission" date="2016-11" db="EMBL/GenBank/DDBJ databases">
        <title>Study of marine rhodopsin-containing bacteria.</title>
        <authorList>
            <person name="Yoshizawa S."/>
            <person name="Kumagai Y."/>
            <person name="Kogure K."/>
        </authorList>
    </citation>
    <scope>NUCLEOTIDE SEQUENCE [LARGE SCALE GENOMIC DNA]</scope>
    <source>
        <strain evidence="1 2">SAORIC-28</strain>
    </source>
</reference>
<dbReference type="RefSeq" id="WP_095509506.1">
    <property type="nucleotide sequence ID" value="NZ_MQWD01000001.1"/>
</dbReference>
<dbReference type="EMBL" id="MQWD01000001">
    <property type="protein sequence ID" value="PAP75863.1"/>
    <property type="molecule type" value="Genomic_DNA"/>
</dbReference>
<dbReference type="InterPro" id="IPR027417">
    <property type="entry name" value="P-loop_NTPase"/>
</dbReference>
<accession>A0A271IXB4</accession>
<dbReference type="OrthoDB" id="5430844at2"/>
<evidence type="ECO:0008006" key="3">
    <source>
        <dbReference type="Google" id="ProtNLM"/>
    </source>
</evidence>
<organism evidence="1 2">
    <name type="scientific">Rubrivirga marina</name>
    <dbReference type="NCBI Taxonomy" id="1196024"/>
    <lineage>
        <taxon>Bacteria</taxon>
        <taxon>Pseudomonadati</taxon>
        <taxon>Rhodothermota</taxon>
        <taxon>Rhodothermia</taxon>
        <taxon>Rhodothermales</taxon>
        <taxon>Rubricoccaceae</taxon>
        <taxon>Rubrivirga</taxon>
    </lineage>
</organism>
<sequence length="315" mass="33714">MSDAPHHYVAYGLHVASDWPLPELGEAPPEVAATAPDLRVVRGAVPDRIGEPREQRVTWAARPGAWRHEIPGVARYLVHDDGREVVVEPTGGTDADVRAFLFGSTLGAVLHQRQMFVLHGCAVATEHGAVAVAGVSGAGKSTTLAELAHRGHPVLSDDKTVVHFGDAGPEVLSGYPTLRLWEDAVVRLGEAPDDLAPLREGRRKYLYRAPAFRSEPAPLRLVVVLNAYRSTASSGDAPAIRAERLGAHDAVQALLLQTYRRRMVNGAGLQAEHFAWTARLAGAVPIVQLDRPTPGETVEAVADAIERQLAAVAEG</sequence>
<protein>
    <recommendedName>
        <fullName evidence="3">HPr kinase/phosphorylase C-terminal domain-containing protein</fullName>
    </recommendedName>
</protein>
<keyword evidence="2" id="KW-1185">Reference proteome</keyword>